<dbReference type="Gene3D" id="3.30.1490.120">
    <property type="entry name" value="RNA polymerase Rpb7-like, N-terminal domain"/>
    <property type="match status" value="1"/>
</dbReference>
<evidence type="ECO:0000313" key="6">
    <source>
        <dbReference type="EMBL" id="KAK9065779.1"/>
    </source>
</evidence>
<organism evidence="6 7">
    <name type="scientific">Deinandra increscens subsp. villosa</name>
    <dbReference type="NCBI Taxonomy" id="3103831"/>
    <lineage>
        <taxon>Eukaryota</taxon>
        <taxon>Viridiplantae</taxon>
        <taxon>Streptophyta</taxon>
        <taxon>Embryophyta</taxon>
        <taxon>Tracheophyta</taxon>
        <taxon>Spermatophyta</taxon>
        <taxon>Magnoliopsida</taxon>
        <taxon>eudicotyledons</taxon>
        <taxon>Gunneridae</taxon>
        <taxon>Pentapetalae</taxon>
        <taxon>asterids</taxon>
        <taxon>campanulids</taxon>
        <taxon>Asterales</taxon>
        <taxon>Asteraceae</taxon>
        <taxon>Asteroideae</taxon>
        <taxon>Heliantheae alliance</taxon>
        <taxon>Madieae</taxon>
        <taxon>Madiinae</taxon>
        <taxon>Deinandra</taxon>
    </lineage>
</organism>
<dbReference type="PANTHER" id="PTHR12709">
    <property type="entry name" value="DNA-DIRECTED RNA POLYMERASE II, III"/>
    <property type="match status" value="1"/>
</dbReference>
<evidence type="ECO:0000256" key="4">
    <source>
        <dbReference type="ARBA" id="ARBA00023242"/>
    </source>
</evidence>
<gene>
    <name evidence="6" type="ORF">SSX86_015180</name>
</gene>
<protein>
    <recommendedName>
        <fullName evidence="5">DNA-directed RNA polymerase subunit</fullName>
    </recommendedName>
</protein>
<dbReference type="AlphaFoldDB" id="A0AAP0CZL4"/>
<keyword evidence="2 5" id="KW-0240">DNA-directed RNA polymerase</keyword>
<dbReference type="InterPro" id="IPR036898">
    <property type="entry name" value="RNA_pol_Rpb7-like_N_sf"/>
</dbReference>
<keyword evidence="3 5" id="KW-0804">Transcription</keyword>
<proteinExistence type="predicted"/>
<accession>A0AAP0CZL4</accession>
<keyword evidence="7" id="KW-1185">Reference proteome</keyword>
<dbReference type="Gene3D" id="2.40.50.1060">
    <property type="match status" value="1"/>
</dbReference>
<dbReference type="GO" id="GO:0005736">
    <property type="term" value="C:RNA polymerase I complex"/>
    <property type="evidence" value="ECO:0007669"/>
    <property type="project" value="TreeGrafter"/>
</dbReference>
<evidence type="ECO:0000256" key="3">
    <source>
        <dbReference type="ARBA" id="ARBA00023163"/>
    </source>
</evidence>
<evidence type="ECO:0000256" key="5">
    <source>
        <dbReference type="RuleBase" id="RU369086"/>
    </source>
</evidence>
<comment type="function">
    <text evidence="5">DNA-dependent RNA polymerase which catalyzes the transcription of DNA into RNA using the four ribonucleoside triphosphates as substrates.</text>
</comment>
<dbReference type="EMBL" id="JBCNJP010000016">
    <property type="protein sequence ID" value="KAK9065779.1"/>
    <property type="molecule type" value="Genomic_DNA"/>
</dbReference>
<reference evidence="6 7" key="1">
    <citation type="submission" date="2024-04" db="EMBL/GenBank/DDBJ databases">
        <title>The reference genome of an endangered Asteraceae, Deinandra increscens subsp. villosa, native to the Central Coast of California.</title>
        <authorList>
            <person name="Guilliams M."/>
            <person name="Hasenstab-Lehman K."/>
            <person name="Meyer R."/>
            <person name="Mcevoy S."/>
        </authorList>
    </citation>
    <scope>NUCLEOTIDE SEQUENCE [LARGE SCALE GENOMIC DNA]</scope>
    <source>
        <tissue evidence="6">Leaf</tissue>
    </source>
</reference>
<evidence type="ECO:0000256" key="1">
    <source>
        <dbReference type="ARBA" id="ARBA00004123"/>
    </source>
</evidence>
<name>A0AAP0CZL4_9ASTR</name>
<evidence type="ECO:0000256" key="2">
    <source>
        <dbReference type="ARBA" id="ARBA00022478"/>
    </source>
</evidence>
<dbReference type="Proteomes" id="UP001408789">
    <property type="component" value="Unassembled WGS sequence"/>
</dbReference>
<evidence type="ECO:0000313" key="7">
    <source>
        <dbReference type="Proteomes" id="UP001408789"/>
    </source>
</evidence>
<keyword evidence="4 5" id="KW-0539">Nucleus</keyword>
<dbReference type="InterPro" id="IPR045113">
    <property type="entry name" value="Rpb7-like"/>
</dbReference>
<comment type="subcellular location">
    <subcellularLocation>
        <location evidence="1 5">Nucleus</location>
    </subcellularLocation>
</comment>
<dbReference type="GO" id="GO:0006362">
    <property type="term" value="P:transcription elongation by RNA polymerase I"/>
    <property type="evidence" value="ECO:0007669"/>
    <property type="project" value="TreeGrafter"/>
</dbReference>
<dbReference type="PANTHER" id="PTHR12709:SF5">
    <property type="entry name" value="DNA-DIRECTED RNA POLYMERASE I SUBUNIT RPA43"/>
    <property type="match status" value="1"/>
</dbReference>
<comment type="caution">
    <text evidence="6">The sequence shown here is derived from an EMBL/GenBank/DDBJ whole genome shotgun (WGS) entry which is preliminary data.</text>
</comment>
<dbReference type="GO" id="GO:0006352">
    <property type="term" value="P:DNA-templated transcription initiation"/>
    <property type="evidence" value="ECO:0007669"/>
    <property type="project" value="UniProtKB-UniRule"/>
</dbReference>
<sequence length="255" mass="28985">MEGLKVSEAELMVYLQPSKSINVSNAIFDELTSMLFKFNETFDGVLLAYSATTNDELAKILPGLHPCFGVRIKAQLLLFHPKPSMILEGKVVKLGPQSIHVVVLGFSSATITEEDMSERFDYKVKHGKELFASKLNKRHKIEVGTVVRFVVNSFDEEILHMSGSLLPAHTGNVNWLDKYANEDLVERFAFSFYFREAKHIICIHPCGVNLYSILLVFSNSKKRSDLQMTDHRELITTYDDDDGIKKSKKHKSRRS</sequence>